<accession>A0A6G0Z1I9</accession>
<name>A0A6G0Z1I9_APHCR</name>
<reference evidence="1 2" key="1">
    <citation type="submission" date="2019-08" db="EMBL/GenBank/DDBJ databases">
        <title>Whole genome of Aphis craccivora.</title>
        <authorList>
            <person name="Voronova N.V."/>
            <person name="Shulinski R.S."/>
            <person name="Bandarenka Y.V."/>
            <person name="Zhorov D.G."/>
            <person name="Warner D."/>
        </authorList>
    </citation>
    <scope>NUCLEOTIDE SEQUENCE [LARGE SCALE GENOMIC DNA]</scope>
    <source>
        <strain evidence="1">180601</strain>
        <tissue evidence="1">Whole Body</tissue>
    </source>
</reference>
<dbReference type="EMBL" id="VUJU01001643">
    <property type="protein sequence ID" value="KAF0764409.1"/>
    <property type="molecule type" value="Genomic_DNA"/>
</dbReference>
<proteinExistence type="predicted"/>
<keyword evidence="2" id="KW-1185">Reference proteome</keyword>
<dbReference type="AlphaFoldDB" id="A0A6G0Z1I9"/>
<gene>
    <name evidence="1" type="ORF">FWK35_00003814</name>
</gene>
<comment type="caution">
    <text evidence="1">The sequence shown here is derived from an EMBL/GenBank/DDBJ whole genome shotgun (WGS) entry which is preliminary data.</text>
</comment>
<organism evidence="1 2">
    <name type="scientific">Aphis craccivora</name>
    <name type="common">Cowpea aphid</name>
    <dbReference type="NCBI Taxonomy" id="307492"/>
    <lineage>
        <taxon>Eukaryota</taxon>
        <taxon>Metazoa</taxon>
        <taxon>Ecdysozoa</taxon>
        <taxon>Arthropoda</taxon>
        <taxon>Hexapoda</taxon>
        <taxon>Insecta</taxon>
        <taxon>Pterygota</taxon>
        <taxon>Neoptera</taxon>
        <taxon>Paraneoptera</taxon>
        <taxon>Hemiptera</taxon>
        <taxon>Sternorrhyncha</taxon>
        <taxon>Aphidomorpha</taxon>
        <taxon>Aphidoidea</taxon>
        <taxon>Aphididae</taxon>
        <taxon>Aphidini</taxon>
        <taxon>Aphis</taxon>
        <taxon>Aphis</taxon>
    </lineage>
</organism>
<dbReference type="Proteomes" id="UP000478052">
    <property type="component" value="Unassembled WGS sequence"/>
</dbReference>
<evidence type="ECO:0000313" key="1">
    <source>
        <dbReference type="EMBL" id="KAF0764409.1"/>
    </source>
</evidence>
<protein>
    <submittedName>
        <fullName evidence="1">THAP-type domain-containing protein</fullName>
    </submittedName>
</protein>
<sequence length="98" mass="11356">MDWYRQGWGIVEERSSNVSTPPLPRPKRPPKGTTRVALLINVDTVFKMPRRCSVIKCTSFNKTSNVPLFKVHDSDFDAWNKIISKVNENYLRKVTYKG</sequence>
<evidence type="ECO:0000313" key="2">
    <source>
        <dbReference type="Proteomes" id="UP000478052"/>
    </source>
</evidence>